<comment type="caution">
    <text evidence="1">The sequence shown here is derived from an EMBL/GenBank/DDBJ whole genome shotgun (WGS) entry which is preliminary data.</text>
</comment>
<dbReference type="EMBL" id="JARBHB010000004">
    <property type="protein sequence ID" value="KAJ8886696.1"/>
    <property type="molecule type" value="Genomic_DNA"/>
</dbReference>
<dbReference type="Proteomes" id="UP001159363">
    <property type="component" value="Chromosome X"/>
</dbReference>
<proteinExistence type="predicted"/>
<protein>
    <submittedName>
        <fullName evidence="1">Uncharacterized protein</fullName>
    </submittedName>
</protein>
<gene>
    <name evidence="1" type="ORF">PR048_012908</name>
</gene>
<accession>A0ABQ9HQP9</accession>
<organism evidence="1 2">
    <name type="scientific">Dryococelus australis</name>
    <dbReference type="NCBI Taxonomy" id="614101"/>
    <lineage>
        <taxon>Eukaryota</taxon>
        <taxon>Metazoa</taxon>
        <taxon>Ecdysozoa</taxon>
        <taxon>Arthropoda</taxon>
        <taxon>Hexapoda</taxon>
        <taxon>Insecta</taxon>
        <taxon>Pterygota</taxon>
        <taxon>Neoptera</taxon>
        <taxon>Polyneoptera</taxon>
        <taxon>Phasmatodea</taxon>
        <taxon>Verophasmatodea</taxon>
        <taxon>Anareolatae</taxon>
        <taxon>Phasmatidae</taxon>
        <taxon>Eurycanthinae</taxon>
        <taxon>Dryococelus</taxon>
    </lineage>
</organism>
<reference evidence="1 2" key="1">
    <citation type="submission" date="2023-02" db="EMBL/GenBank/DDBJ databases">
        <title>LHISI_Scaffold_Assembly.</title>
        <authorList>
            <person name="Stuart O.P."/>
            <person name="Cleave R."/>
            <person name="Magrath M.J.L."/>
            <person name="Mikheyev A.S."/>
        </authorList>
    </citation>
    <scope>NUCLEOTIDE SEQUENCE [LARGE SCALE GENOMIC DNA]</scope>
    <source>
        <strain evidence="1">Daus_M_001</strain>
        <tissue evidence="1">Leg muscle</tissue>
    </source>
</reference>
<name>A0ABQ9HQP9_9NEOP</name>
<keyword evidence="2" id="KW-1185">Reference proteome</keyword>
<sequence>MLFSGPVTILLGNPENDYILRKVHPSQIKFFVPPTDSQENAACRWPVLAQGVRVDIERVVWEGGSGEHVAGNRCALMRKTVEAHMCMRIYEEETCQRLIIIQASIEIRHLPACFSSPGWVAYVISYSSGPVDTLRCGEKAKERGAPSLADLSPVCYVDFVVRIPASRRHFNKTYILENISPNIPSMITQEYWRRWRRSYHKPAY</sequence>
<evidence type="ECO:0000313" key="1">
    <source>
        <dbReference type="EMBL" id="KAJ8886696.1"/>
    </source>
</evidence>
<evidence type="ECO:0000313" key="2">
    <source>
        <dbReference type="Proteomes" id="UP001159363"/>
    </source>
</evidence>